<dbReference type="EMBL" id="QGMF01000725">
    <property type="protein sequence ID" value="TVY14279.1"/>
    <property type="molecule type" value="Genomic_DNA"/>
</dbReference>
<sequence>MSANIKKILIIGATSGLGEAFARHFHSTGKKVIAAGRRIDRLHALQSELPGLETIQLDVTDFANLESNLTSIITTHPDLDSVFIMSGKQDVTDFKNPASTSSPSIIAEVNTNLVAPLLISRLVVPHLLARPGPATLITVSSGLGFVPVPRWPVYDATKAGIHAFSVALRAQLDGTNVNVVELVPPHVDTPLDALHRKHPGGEVPLPMPLDVYMATAVKGFETEGVKEIATGFSEIGVKAWRGAFGPILEHVGIRG</sequence>
<evidence type="ECO:0000313" key="4">
    <source>
        <dbReference type="Proteomes" id="UP000469559"/>
    </source>
</evidence>
<proteinExistence type="inferred from homology"/>
<dbReference type="InterPro" id="IPR002347">
    <property type="entry name" value="SDR_fam"/>
</dbReference>
<dbReference type="GO" id="GO:0016020">
    <property type="term" value="C:membrane"/>
    <property type="evidence" value="ECO:0007669"/>
    <property type="project" value="TreeGrafter"/>
</dbReference>
<dbReference type="PANTHER" id="PTHR44196:SF1">
    <property type="entry name" value="DEHYDROGENASE_REDUCTASE SDR FAMILY MEMBER 7B"/>
    <property type="match status" value="1"/>
</dbReference>
<dbReference type="Pfam" id="PF00106">
    <property type="entry name" value="adh_short"/>
    <property type="match status" value="1"/>
</dbReference>
<evidence type="ECO:0000313" key="3">
    <source>
        <dbReference type="EMBL" id="TVY14279.1"/>
    </source>
</evidence>
<accession>A0A8T9B6U7</accession>
<dbReference type="SUPFAM" id="SSF51735">
    <property type="entry name" value="NAD(P)-binding Rossmann-fold domains"/>
    <property type="match status" value="1"/>
</dbReference>
<dbReference type="Gene3D" id="3.40.50.720">
    <property type="entry name" value="NAD(P)-binding Rossmann-like Domain"/>
    <property type="match status" value="1"/>
</dbReference>
<dbReference type="PRINTS" id="PR00081">
    <property type="entry name" value="GDHRDH"/>
</dbReference>
<dbReference type="Proteomes" id="UP000469559">
    <property type="component" value="Unassembled WGS sequence"/>
</dbReference>
<name>A0A8T9B6U7_9HELO</name>
<evidence type="ECO:0000256" key="1">
    <source>
        <dbReference type="ARBA" id="ARBA00006484"/>
    </source>
</evidence>
<dbReference type="InterPro" id="IPR036291">
    <property type="entry name" value="NAD(P)-bd_dom_sf"/>
</dbReference>
<evidence type="ECO:0000256" key="2">
    <source>
        <dbReference type="ARBA" id="ARBA00023002"/>
    </source>
</evidence>
<comment type="caution">
    <text evidence="3">The sequence shown here is derived from an EMBL/GenBank/DDBJ whole genome shotgun (WGS) entry which is preliminary data.</text>
</comment>
<comment type="similarity">
    <text evidence="1">Belongs to the short-chain dehydrogenases/reductases (SDR) family.</text>
</comment>
<keyword evidence="4" id="KW-1185">Reference proteome</keyword>
<dbReference type="GO" id="GO:0016491">
    <property type="term" value="F:oxidoreductase activity"/>
    <property type="evidence" value="ECO:0007669"/>
    <property type="project" value="UniProtKB-KW"/>
</dbReference>
<organism evidence="3 4">
    <name type="scientific">Lachnellula arida</name>
    <dbReference type="NCBI Taxonomy" id="1316785"/>
    <lineage>
        <taxon>Eukaryota</taxon>
        <taxon>Fungi</taxon>
        <taxon>Dikarya</taxon>
        <taxon>Ascomycota</taxon>
        <taxon>Pezizomycotina</taxon>
        <taxon>Leotiomycetes</taxon>
        <taxon>Helotiales</taxon>
        <taxon>Lachnaceae</taxon>
        <taxon>Lachnellula</taxon>
    </lineage>
</organism>
<dbReference type="PANTHER" id="PTHR44196">
    <property type="entry name" value="DEHYDROGENASE/REDUCTASE SDR FAMILY MEMBER 7B"/>
    <property type="match status" value="1"/>
</dbReference>
<reference evidence="3 4" key="1">
    <citation type="submission" date="2018-05" db="EMBL/GenBank/DDBJ databases">
        <title>Whole genome sequencing for identification of molecular markers to develop diagnostic detection tools for the regulated plant pathogen Lachnellula willkommii.</title>
        <authorList>
            <person name="Giroux E."/>
            <person name="Bilodeau G."/>
        </authorList>
    </citation>
    <scope>NUCLEOTIDE SEQUENCE [LARGE SCALE GENOMIC DNA]</scope>
    <source>
        <strain evidence="3 4">CBS 203.66</strain>
    </source>
</reference>
<protein>
    <submittedName>
        <fullName evidence="3">Putative oxidoreductase</fullName>
    </submittedName>
</protein>
<dbReference type="AlphaFoldDB" id="A0A8T9B6U7"/>
<gene>
    <name evidence="3" type="primary">dltE_0</name>
    <name evidence="3" type="ORF">LARI1_G007045</name>
</gene>
<dbReference type="OrthoDB" id="37659at2759"/>
<keyword evidence="2" id="KW-0560">Oxidoreductase</keyword>